<comment type="caution">
    <text evidence="3">The sequence shown here is derived from an EMBL/GenBank/DDBJ whole genome shotgun (WGS) entry which is preliminary data.</text>
</comment>
<accession>A0A062U625</accession>
<dbReference type="AlphaFoldDB" id="A0A062U625"/>
<dbReference type="eggNOG" id="ENOG503428Y">
    <property type="taxonomic scope" value="Bacteria"/>
</dbReference>
<feature type="region of interest" description="Disordered" evidence="1">
    <location>
        <begin position="32"/>
        <end position="51"/>
    </location>
</feature>
<keyword evidence="4" id="KW-1185">Reference proteome</keyword>
<dbReference type="EMBL" id="AWFF01000059">
    <property type="protein sequence ID" value="KCZ53173.1"/>
    <property type="molecule type" value="Genomic_DNA"/>
</dbReference>
<gene>
    <name evidence="3" type="ORF">HY29_17555</name>
</gene>
<feature type="chain" id="PRO_5001618910" description="Lipoprotein" evidence="2">
    <location>
        <begin position="23"/>
        <end position="198"/>
    </location>
</feature>
<dbReference type="PATRIC" id="fig|1280946.3.peg.2793"/>
<evidence type="ECO:0000256" key="1">
    <source>
        <dbReference type="SAM" id="MobiDB-lite"/>
    </source>
</evidence>
<dbReference type="PROSITE" id="PS51257">
    <property type="entry name" value="PROKAR_LIPOPROTEIN"/>
    <property type="match status" value="1"/>
</dbReference>
<feature type="signal peptide" evidence="2">
    <location>
        <begin position="1"/>
        <end position="22"/>
    </location>
</feature>
<sequence>MSWIKLIDLPSALVLTVALSLAACHEPQTTNTVTTATTGSDTPTSQTDNAEPVAKANAPLVFLTDLSGRLENGQPVSAFMAPEFTFVYHVDNRCDGNTDGVLDALPASRVDGPFRLEVTNDGDGWACERKPVSKSEITFDLQKMLADWDRFEVYQYEDDPYRGSIEGRGVSDYLVVQLAGEEDELRIDRLEYRSEDPG</sequence>
<dbReference type="RefSeq" id="WP_034798002.1">
    <property type="nucleotide sequence ID" value="NZ_AWFF01000059.1"/>
</dbReference>
<evidence type="ECO:0000256" key="2">
    <source>
        <dbReference type="SAM" id="SignalP"/>
    </source>
</evidence>
<evidence type="ECO:0000313" key="4">
    <source>
        <dbReference type="Proteomes" id="UP000027037"/>
    </source>
</evidence>
<dbReference type="STRING" id="1280946.HY29_17555"/>
<name>A0A062U625_9PROT</name>
<evidence type="ECO:0008006" key="5">
    <source>
        <dbReference type="Google" id="ProtNLM"/>
    </source>
</evidence>
<keyword evidence="2" id="KW-0732">Signal</keyword>
<proteinExistence type="predicted"/>
<dbReference type="Proteomes" id="UP000027037">
    <property type="component" value="Unassembled WGS sequence"/>
</dbReference>
<evidence type="ECO:0000313" key="3">
    <source>
        <dbReference type="EMBL" id="KCZ53173.1"/>
    </source>
</evidence>
<dbReference type="OrthoDB" id="1448016at2"/>
<feature type="compositionally biased region" description="Low complexity" evidence="1">
    <location>
        <begin position="32"/>
        <end position="47"/>
    </location>
</feature>
<organism evidence="3 4">
    <name type="scientific">Hyphomonas beringensis</name>
    <dbReference type="NCBI Taxonomy" id="1280946"/>
    <lineage>
        <taxon>Bacteria</taxon>
        <taxon>Pseudomonadati</taxon>
        <taxon>Pseudomonadota</taxon>
        <taxon>Alphaproteobacteria</taxon>
        <taxon>Hyphomonadales</taxon>
        <taxon>Hyphomonadaceae</taxon>
        <taxon>Hyphomonas</taxon>
    </lineage>
</organism>
<reference evidence="3 4" key="1">
    <citation type="journal article" date="2014" name="Antonie Van Leeuwenhoek">
        <title>Hyphomonas beringensis sp. nov. and Hyphomonas chukchiensis sp. nov., isolated from surface seawater of the Bering Sea and Chukchi Sea.</title>
        <authorList>
            <person name="Li C."/>
            <person name="Lai Q."/>
            <person name="Li G."/>
            <person name="Dong C."/>
            <person name="Wang J."/>
            <person name="Liao Y."/>
            <person name="Shao Z."/>
        </authorList>
    </citation>
    <scope>NUCLEOTIDE SEQUENCE [LARGE SCALE GENOMIC DNA]</scope>
    <source>
        <strain evidence="3 4">25B14_1</strain>
    </source>
</reference>
<protein>
    <recommendedName>
        <fullName evidence="5">Lipoprotein</fullName>
    </recommendedName>
</protein>